<dbReference type="Proteomes" id="UP000006882">
    <property type="component" value="Chromosome G1"/>
</dbReference>
<evidence type="ECO:0000313" key="3">
    <source>
        <dbReference type="Proteomes" id="UP000006882"/>
    </source>
</evidence>
<gene>
    <name evidence="2" type="ORF">PRUPE_1G121500</name>
</gene>
<keyword evidence="3" id="KW-1185">Reference proteome</keyword>
<keyword evidence="1" id="KW-1133">Transmembrane helix</keyword>
<feature type="transmembrane region" description="Helical" evidence="1">
    <location>
        <begin position="76"/>
        <end position="94"/>
    </location>
</feature>
<protein>
    <submittedName>
        <fullName evidence="2">Uncharacterized protein</fullName>
    </submittedName>
</protein>
<evidence type="ECO:0000313" key="2">
    <source>
        <dbReference type="EMBL" id="ONI28075.1"/>
    </source>
</evidence>
<proteinExistence type="predicted"/>
<evidence type="ECO:0000256" key="1">
    <source>
        <dbReference type="SAM" id="Phobius"/>
    </source>
</evidence>
<name>A0A251QZ85_PRUPE</name>
<sequence>MIYATTKATPSEYSTLATRRPRAAAVLTNRMAAPILILLSTLRITKFRGTKPRKLSDFVTSATSIDHSISGSRRPLFLFLFLIMYRAILVLIISNNINKYRFLT</sequence>
<accession>A0A251QZ85</accession>
<organism evidence="2 3">
    <name type="scientific">Prunus persica</name>
    <name type="common">Peach</name>
    <name type="synonym">Amygdalus persica</name>
    <dbReference type="NCBI Taxonomy" id="3760"/>
    <lineage>
        <taxon>Eukaryota</taxon>
        <taxon>Viridiplantae</taxon>
        <taxon>Streptophyta</taxon>
        <taxon>Embryophyta</taxon>
        <taxon>Tracheophyta</taxon>
        <taxon>Spermatophyta</taxon>
        <taxon>Magnoliopsida</taxon>
        <taxon>eudicotyledons</taxon>
        <taxon>Gunneridae</taxon>
        <taxon>Pentapetalae</taxon>
        <taxon>rosids</taxon>
        <taxon>fabids</taxon>
        <taxon>Rosales</taxon>
        <taxon>Rosaceae</taxon>
        <taxon>Amygdaloideae</taxon>
        <taxon>Amygdaleae</taxon>
        <taxon>Prunus</taxon>
    </lineage>
</organism>
<keyword evidence="1" id="KW-0812">Transmembrane</keyword>
<keyword evidence="1" id="KW-0472">Membrane</keyword>
<dbReference type="AlphaFoldDB" id="A0A251QZ85"/>
<reference evidence="2 3" key="1">
    <citation type="journal article" date="2013" name="Nat. Genet.">
        <title>The high-quality draft genome of peach (Prunus persica) identifies unique patterns of genetic diversity, domestication and genome evolution.</title>
        <authorList>
            <consortium name="International Peach Genome Initiative"/>
            <person name="Verde I."/>
            <person name="Abbott A.G."/>
            <person name="Scalabrin S."/>
            <person name="Jung S."/>
            <person name="Shu S."/>
            <person name="Marroni F."/>
            <person name="Zhebentyayeva T."/>
            <person name="Dettori M.T."/>
            <person name="Grimwood J."/>
            <person name="Cattonaro F."/>
            <person name="Zuccolo A."/>
            <person name="Rossini L."/>
            <person name="Jenkins J."/>
            <person name="Vendramin E."/>
            <person name="Meisel L.A."/>
            <person name="Decroocq V."/>
            <person name="Sosinski B."/>
            <person name="Prochnik S."/>
            <person name="Mitros T."/>
            <person name="Policriti A."/>
            <person name="Cipriani G."/>
            <person name="Dondini L."/>
            <person name="Ficklin S."/>
            <person name="Goodstein D.M."/>
            <person name="Xuan P."/>
            <person name="Del Fabbro C."/>
            <person name="Aramini V."/>
            <person name="Copetti D."/>
            <person name="Gonzalez S."/>
            <person name="Horner D.S."/>
            <person name="Falchi R."/>
            <person name="Lucas S."/>
            <person name="Mica E."/>
            <person name="Maldonado J."/>
            <person name="Lazzari B."/>
            <person name="Bielenberg D."/>
            <person name="Pirona R."/>
            <person name="Miculan M."/>
            <person name="Barakat A."/>
            <person name="Testolin R."/>
            <person name="Stella A."/>
            <person name="Tartarini S."/>
            <person name="Tonutti P."/>
            <person name="Arus P."/>
            <person name="Orellana A."/>
            <person name="Wells C."/>
            <person name="Main D."/>
            <person name="Vizzotto G."/>
            <person name="Silva H."/>
            <person name="Salamini F."/>
            <person name="Schmutz J."/>
            <person name="Morgante M."/>
            <person name="Rokhsar D.S."/>
        </authorList>
    </citation>
    <scope>NUCLEOTIDE SEQUENCE [LARGE SCALE GENOMIC DNA]</scope>
    <source>
        <strain evidence="3">cv. Nemared</strain>
    </source>
</reference>
<dbReference type="EMBL" id="CM007651">
    <property type="protein sequence ID" value="ONI28075.1"/>
    <property type="molecule type" value="Genomic_DNA"/>
</dbReference>
<feature type="transmembrane region" description="Helical" evidence="1">
    <location>
        <begin position="23"/>
        <end position="44"/>
    </location>
</feature>
<dbReference type="Gramene" id="ONI28075">
    <property type="protein sequence ID" value="ONI28075"/>
    <property type="gene ID" value="PRUPE_1G121500"/>
</dbReference>